<dbReference type="SUPFAM" id="SSF55120">
    <property type="entry name" value="Pseudouridine synthase"/>
    <property type="match status" value="1"/>
</dbReference>
<dbReference type="Gene3D" id="3.30.2350.10">
    <property type="entry name" value="Pseudouridine synthase"/>
    <property type="match status" value="1"/>
</dbReference>
<dbReference type="GO" id="GO:0009982">
    <property type="term" value="F:pseudouridine synthase activity"/>
    <property type="evidence" value="ECO:0007669"/>
    <property type="project" value="InterPro"/>
</dbReference>
<evidence type="ECO:0000256" key="1">
    <source>
        <dbReference type="ARBA" id="ARBA00008999"/>
    </source>
</evidence>
<dbReference type="GeneTree" id="ENSGT00940000156773"/>
<evidence type="ECO:0000313" key="4">
    <source>
        <dbReference type="Proteomes" id="UP000265140"/>
    </source>
</evidence>
<gene>
    <name evidence="3" type="primary">TRUB2</name>
</gene>
<dbReference type="PANTHER" id="PTHR13195">
    <property type="entry name" value="PSEUDOURIDINE SYNTHASE-RELATED"/>
    <property type="match status" value="1"/>
</dbReference>
<evidence type="ECO:0000313" key="3">
    <source>
        <dbReference type="Ensembl" id="ENSELUP00000000816.2"/>
    </source>
</evidence>
<dbReference type="GeneID" id="105016903"/>
<dbReference type="RefSeq" id="XP_010879358.2">
    <property type="nucleotide sequence ID" value="XM_010881056.4"/>
</dbReference>
<dbReference type="AlphaFoldDB" id="A0A3P8X8J9"/>
<dbReference type="PANTHER" id="PTHR13195:SF0">
    <property type="entry name" value="PSEUDOURIDYLATE SYNTHASE TRUB2, MITOCHONDRIAL"/>
    <property type="match status" value="1"/>
</dbReference>
<reference evidence="3" key="4">
    <citation type="submission" date="2025-09" db="UniProtKB">
        <authorList>
            <consortium name="Ensembl"/>
        </authorList>
    </citation>
    <scope>IDENTIFICATION</scope>
</reference>
<protein>
    <recommendedName>
        <fullName evidence="2">Pseudouridine synthase II N-terminal domain-containing protein</fullName>
    </recommendedName>
</protein>
<dbReference type="CDD" id="cd02868">
    <property type="entry name" value="PseudoU_synth_hTruB2_like"/>
    <property type="match status" value="1"/>
</dbReference>
<keyword evidence="4" id="KW-1185">Reference proteome</keyword>
<dbReference type="Ensembl" id="ENSELUT00000018427.3">
    <property type="protein sequence ID" value="ENSELUP00000000816.2"/>
    <property type="gene ID" value="ENSELUG00000002376.3"/>
</dbReference>
<name>A0A3P8X8J9_ESOLU</name>
<feature type="domain" description="Pseudouridine synthase II N-terminal" evidence="2">
    <location>
        <begin position="107"/>
        <end position="248"/>
    </location>
</feature>
<dbReference type="RefSeq" id="XP_010879359.2">
    <property type="nucleotide sequence ID" value="XM_010881057.4"/>
</dbReference>
<comment type="similarity">
    <text evidence="1">Belongs to the pseudouridine synthase TruB family.</text>
</comment>
<reference evidence="4" key="1">
    <citation type="journal article" date="2014" name="PLoS ONE">
        <title>The genome and linkage map of the northern pike (Esox lucius): conserved synteny revealed between the salmonid sister group and the Neoteleostei.</title>
        <authorList>
            <person name="Rondeau E.B."/>
            <person name="Minkley D.R."/>
            <person name="Leong J.S."/>
            <person name="Messmer A.M."/>
            <person name="Jantzen J.R."/>
            <person name="von Schalburg K.R."/>
            <person name="Lemon C."/>
            <person name="Bird N.H."/>
            <person name="Koop B.F."/>
        </authorList>
    </citation>
    <scope>NUCLEOTIDE SEQUENCE</scope>
</reference>
<dbReference type="Pfam" id="PF01509">
    <property type="entry name" value="TruB_N"/>
    <property type="match status" value="1"/>
</dbReference>
<dbReference type="InterPro" id="IPR002501">
    <property type="entry name" value="PsdUridine_synth_N"/>
</dbReference>
<dbReference type="STRING" id="8010.ENSELUP00000000816"/>
<reference evidence="3" key="2">
    <citation type="submission" date="2020-02" db="EMBL/GenBank/DDBJ databases">
        <title>Esox lucius (northern pike) genome, fEsoLuc1, primary haplotype.</title>
        <authorList>
            <person name="Myers G."/>
            <person name="Karagic N."/>
            <person name="Meyer A."/>
            <person name="Pippel M."/>
            <person name="Reichard M."/>
            <person name="Winkler S."/>
            <person name="Tracey A."/>
            <person name="Sims Y."/>
            <person name="Howe K."/>
            <person name="Rhie A."/>
            <person name="Formenti G."/>
            <person name="Durbin R."/>
            <person name="Fedrigo O."/>
            <person name="Jarvis E.D."/>
        </authorList>
    </citation>
    <scope>NUCLEOTIDE SEQUENCE [LARGE SCALE GENOMIC DNA]</scope>
</reference>
<reference evidence="3" key="3">
    <citation type="submission" date="2025-08" db="UniProtKB">
        <authorList>
            <consortium name="Ensembl"/>
        </authorList>
    </citation>
    <scope>IDENTIFICATION</scope>
</reference>
<dbReference type="Proteomes" id="UP000265140">
    <property type="component" value="Chromosome 17"/>
</dbReference>
<organism evidence="3 4">
    <name type="scientific">Esox lucius</name>
    <name type="common">Northern pike</name>
    <dbReference type="NCBI Taxonomy" id="8010"/>
    <lineage>
        <taxon>Eukaryota</taxon>
        <taxon>Metazoa</taxon>
        <taxon>Chordata</taxon>
        <taxon>Craniata</taxon>
        <taxon>Vertebrata</taxon>
        <taxon>Euteleostomi</taxon>
        <taxon>Actinopterygii</taxon>
        <taxon>Neopterygii</taxon>
        <taxon>Teleostei</taxon>
        <taxon>Protacanthopterygii</taxon>
        <taxon>Esociformes</taxon>
        <taxon>Esocidae</taxon>
        <taxon>Esox</taxon>
    </lineage>
</organism>
<dbReference type="InterPro" id="IPR039048">
    <property type="entry name" value="Trub2"/>
</dbReference>
<dbReference type="GO" id="GO:0006396">
    <property type="term" value="P:RNA processing"/>
    <property type="evidence" value="ECO:0007669"/>
    <property type="project" value="InterPro"/>
</dbReference>
<dbReference type="OrthoDB" id="9995526at2759"/>
<dbReference type="GO" id="GO:0003723">
    <property type="term" value="F:RNA binding"/>
    <property type="evidence" value="ECO:0007669"/>
    <property type="project" value="InterPro"/>
</dbReference>
<evidence type="ECO:0000259" key="2">
    <source>
        <dbReference type="Pfam" id="PF01509"/>
    </source>
</evidence>
<sequence>MAKASVRAFHKLEGWFSTYKPPGVHWKLVRDTIETNLLKGINAAPPPAPLHRVQFLAEPTNTNVSGGSSELTNTVSGGSSELTISASFVPSLANHPLVNGPDFQHIAVGVGHKLDVFSSGVLVLGVGQGNKSLTDLFRSVVTRDYTLEGEFGMGTDDFTHTGRLIERTTYGHITRDKLERVLAMMQGSNQKALLTYSHVDMNTQEAYEMAVKGELRPNGKSPPIITGLRLLHFQPPHFTLEVQCLNETQRYLCKVLHEVGLELRSTAVCKGVRRTRDGPFTLQHALTRQHWTVPDIIQAIQQHRSSRKTRKAKSTQLRAG</sequence>
<proteinExistence type="inferred from homology"/>
<dbReference type="GO" id="GO:0001522">
    <property type="term" value="P:pseudouridine synthesis"/>
    <property type="evidence" value="ECO:0007669"/>
    <property type="project" value="InterPro"/>
</dbReference>
<dbReference type="InterPro" id="IPR020103">
    <property type="entry name" value="PsdUridine_synth_cat_dom_sf"/>
</dbReference>
<dbReference type="Bgee" id="ENSELUG00000002376">
    <property type="expression patterns" value="Expressed in ovary and 15 other cell types or tissues"/>
</dbReference>
<accession>A0A3P8X8J9</accession>